<accession>A0A507ZZA9</accession>
<gene>
    <name evidence="1" type="ORF">FK256_11835</name>
</gene>
<reference evidence="1 2" key="1">
    <citation type="submission" date="2019-06" db="EMBL/GenBank/DDBJ databases">
        <title>Draft genome sequence of Actinomyces johnsonii CCUG 34287T.</title>
        <authorList>
            <person name="Salva-Serra F."/>
            <person name="Cardew S."/>
            <person name="Moore E."/>
        </authorList>
    </citation>
    <scope>NUCLEOTIDE SEQUENCE [LARGE SCALE GENOMIC DNA]</scope>
    <source>
        <strain evidence="1 2">CCUG 34287</strain>
    </source>
</reference>
<evidence type="ECO:0008006" key="3">
    <source>
        <dbReference type="Google" id="ProtNLM"/>
    </source>
</evidence>
<dbReference type="EMBL" id="VICB01000020">
    <property type="protein sequence ID" value="TQD41921.1"/>
    <property type="molecule type" value="Genomic_DNA"/>
</dbReference>
<name>A0A507ZZA9_9ACTO</name>
<organism evidence="1 2">
    <name type="scientific">Actinomyces johnsonii</name>
    <dbReference type="NCBI Taxonomy" id="544581"/>
    <lineage>
        <taxon>Bacteria</taxon>
        <taxon>Bacillati</taxon>
        <taxon>Actinomycetota</taxon>
        <taxon>Actinomycetes</taxon>
        <taxon>Actinomycetales</taxon>
        <taxon>Actinomycetaceae</taxon>
        <taxon>Actinomyces</taxon>
    </lineage>
</organism>
<evidence type="ECO:0000313" key="2">
    <source>
        <dbReference type="Proteomes" id="UP000319010"/>
    </source>
</evidence>
<comment type="caution">
    <text evidence="1">The sequence shown here is derived from an EMBL/GenBank/DDBJ whole genome shotgun (WGS) entry which is preliminary data.</text>
</comment>
<sequence>MSRNTVTITDTSLSVEPHGLDKIWSFTSRLEFPLAHVRGATHDPGLRHEPKGWRGPGLQTGGKLAGTFHANGTAQFWNISGYENTLVITLEDERFTHLYLTVDDPAALAAKINAAIRPAQA</sequence>
<dbReference type="RefSeq" id="WP_128831276.1">
    <property type="nucleotide sequence ID" value="NZ_JASPFB010000013.1"/>
</dbReference>
<dbReference type="AlphaFoldDB" id="A0A507ZZA9"/>
<dbReference type="Proteomes" id="UP000319010">
    <property type="component" value="Unassembled WGS sequence"/>
</dbReference>
<protein>
    <recommendedName>
        <fullName evidence="3">Bacterial Pleckstrin homology domain-containing protein</fullName>
    </recommendedName>
</protein>
<evidence type="ECO:0000313" key="1">
    <source>
        <dbReference type="EMBL" id="TQD41921.1"/>
    </source>
</evidence>
<proteinExistence type="predicted"/>